<protein>
    <recommendedName>
        <fullName evidence="6">Late embryogenesis abundant protein LEA-2 subgroup domain-containing protein</fullName>
    </recommendedName>
</protein>
<gene>
    <name evidence="7" type="ORF">H5410_053778</name>
</gene>
<feature type="transmembrane region" description="Helical" evidence="5">
    <location>
        <begin position="43"/>
        <end position="65"/>
    </location>
</feature>
<evidence type="ECO:0000256" key="1">
    <source>
        <dbReference type="ARBA" id="ARBA00004167"/>
    </source>
</evidence>
<sequence>MSNLNGAYYGPSIPPPSKSYHRHGRGSSCNPCSCLFGCLCNCIFQIIFTILIVLGVIALVLWLVLRPNKVNFYVTDATLTQFDYSTTNNTLYYDLALNMTIRNPNKRIGIYYDSIEARGMYQGQRFASQNLERFYQGHKNTSYLHPVFKGQNLVLLGDREKTNYNNEKNLGIYEMEMKLYMRIRLKIGWIKTHKIKPRIECDFKVPLESSGRSNSIHIALFNYLFKIIFTFLMIIGIIALLVLWLVLCSNKIKFYVIDDMFTQFDLSNTNKTFYYDFSLNMTTNRHVEICYDSIKTRDNMYGGDRFSSHKNTSNLHTVFKGQSFVLLGDKEKSNYSNDKSS</sequence>
<dbReference type="PANTHER" id="PTHR31415:SF157">
    <property type="entry name" value="LATE EMBRYOGENESIS ABUNDANT PROTEIN LEA-2 SUBGROUP DOMAIN-CONTAINING PROTEIN"/>
    <property type="match status" value="1"/>
</dbReference>
<feature type="transmembrane region" description="Helical" evidence="5">
    <location>
        <begin position="223"/>
        <end position="247"/>
    </location>
</feature>
<keyword evidence="8" id="KW-1185">Reference proteome</keyword>
<accession>A0A9J5X5V8</accession>
<evidence type="ECO:0000256" key="2">
    <source>
        <dbReference type="ARBA" id="ARBA00022692"/>
    </source>
</evidence>
<keyword evidence="2 5" id="KW-0812">Transmembrane</keyword>
<comment type="subcellular location">
    <subcellularLocation>
        <location evidence="1">Membrane</location>
        <topology evidence="1">Single-pass membrane protein</topology>
    </subcellularLocation>
</comment>
<evidence type="ECO:0000313" key="7">
    <source>
        <dbReference type="EMBL" id="KAG5583151.1"/>
    </source>
</evidence>
<dbReference type="EMBL" id="JACXVP010000010">
    <property type="protein sequence ID" value="KAG5583151.1"/>
    <property type="molecule type" value="Genomic_DNA"/>
</dbReference>
<evidence type="ECO:0000259" key="6">
    <source>
        <dbReference type="Pfam" id="PF03168"/>
    </source>
</evidence>
<evidence type="ECO:0000256" key="3">
    <source>
        <dbReference type="ARBA" id="ARBA00022989"/>
    </source>
</evidence>
<proteinExistence type="predicted"/>
<keyword evidence="3 5" id="KW-1133">Transmembrane helix</keyword>
<dbReference type="Pfam" id="PF03168">
    <property type="entry name" value="LEA_2"/>
    <property type="match status" value="1"/>
</dbReference>
<dbReference type="GO" id="GO:0009506">
    <property type="term" value="C:plasmodesma"/>
    <property type="evidence" value="ECO:0007669"/>
    <property type="project" value="TreeGrafter"/>
</dbReference>
<dbReference type="Proteomes" id="UP000824120">
    <property type="component" value="Chromosome 10"/>
</dbReference>
<dbReference type="PANTHER" id="PTHR31415">
    <property type="entry name" value="OS05G0367900 PROTEIN"/>
    <property type="match status" value="1"/>
</dbReference>
<keyword evidence="4 5" id="KW-0472">Membrane</keyword>
<reference evidence="7 8" key="1">
    <citation type="submission" date="2020-09" db="EMBL/GenBank/DDBJ databases">
        <title>De no assembly of potato wild relative species, Solanum commersonii.</title>
        <authorList>
            <person name="Cho K."/>
        </authorList>
    </citation>
    <scope>NUCLEOTIDE SEQUENCE [LARGE SCALE GENOMIC DNA]</scope>
    <source>
        <strain evidence="7">LZ3.2</strain>
        <tissue evidence="7">Leaf</tissue>
    </source>
</reference>
<comment type="caution">
    <text evidence="7">The sequence shown here is derived from an EMBL/GenBank/DDBJ whole genome shotgun (WGS) entry which is preliminary data.</text>
</comment>
<evidence type="ECO:0000256" key="5">
    <source>
        <dbReference type="SAM" id="Phobius"/>
    </source>
</evidence>
<dbReference type="GO" id="GO:0098542">
    <property type="term" value="P:defense response to other organism"/>
    <property type="evidence" value="ECO:0007669"/>
    <property type="project" value="InterPro"/>
</dbReference>
<organism evidence="7 8">
    <name type="scientific">Solanum commersonii</name>
    <name type="common">Commerson's wild potato</name>
    <name type="synonym">Commerson's nightshade</name>
    <dbReference type="NCBI Taxonomy" id="4109"/>
    <lineage>
        <taxon>Eukaryota</taxon>
        <taxon>Viridiplantae</taxon>
        <taxon>Streptophyta</taxon>
        <taxon>Embryophyta</taxon>
        <taxon>Tracheophyta</taxon>
        <taxon>Spermatophyta</taxon>
        <taxon>Magnoliopsida</taxon>
        <taxon>eudicotyledons</taxon>
        <taxon>Gunneridae</taxon>
        <taxon>Pentapetalae</taxon>
        <taxon>asterids</taxon>
        <taxon>lamiids</taxon>
        <taxon>Solanales</taxon>
        <taxon>Solanaceae</taxon>
        <taxon>Solanoideae</taxon>
        <taxon>Solaneae</taxon>
        <taxon>Solanum</taxon>
    </lineage>
</organism>
<dbReference type="InterPro" id="IPR044839">
    <property type="entry name" value="NDR1-like"/>
</dbReference>
<evidence type="ECO:0000256" key="4">
    <source>
        <dbReference type="ARBA" id="ARBA00023136"/>
    </source>
</evidence>
<dbReference type="InterPro" id="IPR004864">
    <property type="entry name" value="LEA_2"/>
</dbReference>
<evidence type="ECO:0000313" key="8">
    <source>
        <dbReference type="Proteomes" id="UP000824120"/>
    </source>
</evidence>
<dbReference type="OrthoDB" id="1889094at2759"/>
<dbReference type="GO" id="GO:0005886">
    <property type="term" value="C:plasma membrane"/>
    <property type="evidence" value="ECO:0007669"/>
    <property type="project" value="TreeGrafter"/>
</dbReference>
<name>A0A9J5X5V8_SOLCO</name>
<feature type="domain" description="Late embryogenesis abundant protein LEA-2 subgroup" evidence="6">
    <location>
        <begin position="99"/>
        <end position="201"/>
    </location>
</feature>
<dbReference type="AlphaFoldDB" id="A0A9J5X5V8"/>